<dbReference type="GO" id="GO:0005737">
    <property type="term" value="C:cytoplasm"/>
    <property type="evidence" value="ECO:0007669"/>
    <property type="project" value="UniProtKB-ARBA"/>
</dbReference>
<dbReference type="InterPro" id="IPR003029">
    <property type="entry name" value="S1_domain"/>
</dbReference>
<dbReference type="Pfam" id="PF17674">
    <property type="entry name" value="HHH_9"/>
    <property type="match status" value="1"/>
</dbReference>
<feature type="region of interest" description="Disordered" evidence="1">
    <location>
        <begin position="800"/>
        <end position="824"/>
    </location>
</feature>
<dbReference type="GO" id="GO:1990904">
    <property type="term" value="C:ribonucleoprotein complex"/>
    <property type="evidence" value="ECO:0007669"/>
    <property type="project" value="UniProtKB-KW"/>
</dbReference>
<dbReference type="InterPro" id="IPR044146">
    <property type="entry name" value="S1_Tex"/>
</dbReference>
<dbReference type="GO" id="GO:0006412">
    <property type="term" value="P:translation"/>
    <property type="evidence" value="ECO:0007669"/>
    <property type="project" value="TreeGrafter"/>
</dbReference>
<name>A0A1U7PMB8_9BACI</name>
<dbReference type="SUPFAM" id="SSF50249">
    <property type="entry name" value="Nucleic acid-binding proteins"/>
    <property type="match status" value="2"/>
</dbReference>
<dbReference type="Gene3D" id="1.10.150.310">
    <property type="entry name" value="Tex RuvX-like domain-like"/>
    <property type="match status" value="1"/>
</dbReference>
<dbReference type="InterPro" id="IPR006641">
    <property type="entry name" value="YqgF/RNaseH-like_dom"/>
</dbReference>
<gene>
    <name evidence="3" type="ORF">SAMN05428946_2456</name>
</gene>
<dbReference type="InterPro" id="IPR023319">
    <property type="entry name" value="Tex-like_HTH_dom_sf"/>
</dbReference>
<dbReference type="PROSITE" id="PS50126">
    <property type="entry name" value="S1"/>
    <property type="match status" value="2"/>
</dbReference>
<dbReference type="InterPro" id="IPR012337">
    <property type="entry name" value="RNaseH-like_sf"/>
</dbReference>
<protein>
    <recommendedName>
        <fullName evidence="2">S1 motif domain-containing protein</fullName>
    </recommendedName>
</protein>
<dbReference type="Pfam" id="PF16921">
    <property type="entry name" value="Tex_YqgF"/>
    <property type="match status" value="1"/>
</dbReference>
<evidence type="ECO:0000313" key="4">
    <source>
        <dbReference type="Proteomes" id="UP000187550"/>
    </source>
</evidence>
<dbReference type="Pfam" id="PF12836">
    <property type="entry name" value="HHH_3"/>
    <property type="match status" value="1"/>
</dbReference>
<dbReference type="InterPro" id="IPR032639">
    <property type="entry name" value="Tex_YqgF"/>
</dbReference>
<evidence type="ECO:0000256" key="1">
    <source>
        <dbReference type="SAM" id="MobiDB-lite"/>
    </source>
</evidence>
<dbReference type="Pfam" id="PF00575">
    <property type="entry name" value="S1"/>
    <property type="match status" value="2"/>
</dbReference>
<accession>A0A1U7PMB8</accession>
<dbReference type="InterPro" id="IPR023323">
    <property type="entry name" value="Tex-like_dom_sf"/>
</dbReference>
<dbReference type="Proteomes" id="UP000187550">
    <property type="component" value="Unassembled WGS sequence"/>
</dbReference>
<dbReference type="InterPro" id="IPR055179">
    <property type="entry name" value="Tex-like_central_region"/>
</dbReference>
<dbReference type="SMART" id="SM00732">
    <property type="entry name" value="YqgFc"/>
    <property type="match status" value="1"/>
</dbReference>
<evidence type="ECO:0000313" key="3">
    <source>
        <dbReference type="EMBL" id="SIT89675.1"/>
    </source>
</evidence>
<dbReference type="InterPro" id="IPR041692">
    <property type="entry name" value="HHH_9"/>
</dbReference>
<feature type="domain" description="S1 motif" evidence="2">
    <location>
        <begin position="646"/>
        <end position="715"/>
    </location>
</feature>
<dbReference type="GO" id="GO:0003729">
    <property type="term" value="F:mRNA binding"/>
    <property type="evidence" value="ECO:0007669"/>
    <property type="project" value="TreeGrafter"/>
</dbReference>
<dbReference type="PANTHER" id="PTHR10724">
    <property type="entry name" value="30S RIBOSOMAL PROTEIN S1"/>
    <property type="match status" value="1"/>
</dbReference>
<dbReference type="STRING" id="550447.SAMN05428946_2456"/>
<dbReference type="Pfam" id="PF22706">
    <property type="entry name" value="Tex_central_region"/>
    <property type="match status" value="1"/>
</dbReference>
<reference evidence="4" key="1">
    <citation type="submission" date="2017-01" db="EMBL/GenBank/DDBJ databases">
        <authorList>
            <person name="Varghese N."/>
            <person name="Submissions S."/>
        </authorList>
    </citation>
    <scope>NUCLEOTIDE SEQUENCE [LARGE SCALE GENOMIC DNA]</scope>
    <source>
        <strain evidence="4">MNA4</strain>
    </source>
</reference>
<dbReference type="Pfam" id="PF09371">
    <property type="entry name" value="Tex_N"/>
    <property type="match status" value="1"/>
</dbReference>
<dbReference type="GO" id="GO:0003735">
    <property type="term" value="F:structural constituent of ribosome"/>
    <property type="evidence" value="ECO:0007669"/>
    <property type="project" value="TreeGrafter"/>
</dbReference>
<dbReference type="SUPFAM" id="SSF158832">
    <property type="entry name" value="Tex N-terminal region-like"/>
    <property type="match status" value="1"/>
</dbReference>
<dbReference type="Gene3D" id="2.40.50.140">
    <property type="entry name" value="Nucleic acid-binding proteins"/>
    <property type="match status" value="2"/>
</dbReference>
<dbReference type="FunFam" id="3.30.420.140:FF:000001">
    <property type="entry name" value="RNA-binding transcriptional accessory protein"/>
    <property type="match status" value="1"/>
</dbReference>
<dbReference type="InterPro" id="IPR050437">
    <property type="entry name" value="Ribos_protein_bS1-like"/>
</dbReference>
<dbReference type="FunFam" id="1.10.10.650:FF:000001">
    <property type="entry name" value="S1 RNA-binding domain 1"/>
    <property type="match status" value="1"/>
</dbReference>
<dbReference type="InterPro" id="IPR018974">
    <property type="entry name" value="Tex-like_N"/>
</dbReference>
<dbReference type="EMBL" id="FTPL01000003">
    <property type="protein sequence ID" value="SIT89675.1"/>
    <property type="molecule type" value="Genomic_DNA"/>
</dbReference>
<dbReference type="RefSeq" id="WP_076759227.1">
    <property type="nucleotide sequence ID" value="NZ_FTPL01000003.1"/>
</dbReference>
<dbReference type="InterPro" id="IPR037027">
    <property type="entry name" value="YqgF/RNaseH-like_dom_sf"/>
</dbReference>
<dbReference type="SUPFAM" id="SSF47781">
    <property type="entry name" value="RuvA domain 2-like"/>
    <property type="match status" value="2"/>
</dbReference>
<dbReference type="Gene3D" id="1.10.3500.10">
    <property type="entry name" value="Tex N-terminal region-like"/>
    <property type="match status" value="1"/>
</dbReference>
<dbReference type="SUPFAM" id="SSF53098">
    <property type="entry name" value="Ribonuclease H-like"/>
    <property type="match status" value="1"/>
</dbReference>
<dbReference type="OrthoDB" id="9804714at2"/>
<dbReference type="FunFam" id="1.10.150.310:FF:000001">
    <property type="entry name" value="RNA-binding transcriptional accessory protein"/>
    <property type="match status" value="1"/>
</dbReference>
<dbReference type="GO" id="GO:0005840">
    <property type="term" value="C:ribosome"/>
    <property type="evidence" value="ECO:0007669"/>
    <property type="project" value="UniProtKB-KW"/>
</dbReference>
<feature type="domain" description="S1 motif" evidence="2">
    <location>
        <begin position="747"/>
        <end position="812"/>
    </location>
</feature>
<dbReference type="SMART" id="SM00316">
    <property type="entry name" value="S1"/>
    <property type="match status" value="2"/>
</dbReference>
<dbReference type="PANTHER" id="PTHR10724:SF10">
    <property type="entry name" value="S1 RNA-BINDING DOMAIN-CONTAINING PROTEIN 1"/>
    <property type="match status" value="1"/>
</dbReference>
<dbReference type="CDD" id="cd05685">
    <property type="entry name" value="S1_Tex"/>
    <property type="match status" value="1"/>
</dbReference>
<sequence length="824" mass="90875">MEQERLAGRAAERAGVKANQARAVIALLAEGKTVPFIARYRKEATGSLDEVQIKAVEDAHRYLVGLEERKEEVLRLIGEQGKLDADLEAAIRGADVLQRVEDLYRPFQKKRKTRAGVAKERGLEPLADLLLAGNGRSPEQEASRFVDEEKDVPDIQAALDGAKDIIAERISDDPGVREMVRRSVRRSGQFVTSLKKGAEDPKGVYEMYYDYEEPLRFIKPHRVLAANRGEKEGVLKVAVKAEEGPILTMLEQKFIRRPNSAHAAPIREAAADAWKRLLLPSLEREIRGELTEQAEEQAIRIFSENLKRLLLQPPMRGRMVLGVDPAFRTGCKLAVVDEAGRLLELGVIYPHPPQKARDEAMRKVAALLRKHPISVIAIGNGTASRETEQFIADCLKETDGSTSYVIVNEAGASVYSASEEARREFPDLQVEQRSAVSIARRLQDPLSELVKIDPKSVGVGQYQHDVSQKNLAEQLDFVVETAVNRVGVDVNTASPSLLQHVSGLSRAVADNIATARDELGRFTSRTQLKKVPRLGAKTYEQAVGFLRVPGAKNPLDTTGVHPESYALAETILDIAGVGKNEIGSDEAAEKLGQLDPAETAASAGAGEVTVRDIIETLMRPNRDPRSEFPQPLLRKEVLSIKDLKPGMEMEGTVRNVVDFGAFVDIGVGQDGLVHKSKMSVKAVRHPLDIMAPGDIVTVRVEEADPKKERIALSMISEKEQAEKEQQEQSRRKEREARGRMSVDLQPGAVLEGTVKELRDYGAFIEVGTGRPGLLHVSKARNNGRKMPEPGERLMVKVEQHDRKTGRLSLDFADRDPGKGSGTRE</sequence>
<keyword evidence="4" id="KW-1185">Reference proteome</keyword>
<dbReference type="InterPro" id="IPR012340">
    <property type="entry name" value="NA-bd_OB-fold"/>
</dbReference>
<dbReference type="Gene3D" id="3.30.420.140">
    <property type="entry name" value="YqgF/RNase H-like domain"/>
    <property type="match status" value="1"/>
</dbReference>
<dbReference type="AlphaFoldDB" id="A0A1U7PMB8"/>
<organism evidence="3 4">
    <name type="scientific">Edaphobacillus lindanitolerans</name>
    <dbReference type="NCBI Taxonomy" id="550447"/>
    <lineage>
        <taxon>Bacteria</taxon>
        <taxon>Bacillati</taxon>
        <taxon>Bacillota</taxon>
        <taxon>Bacilli</taxon>
        <taxon>Bacillales</taxon>
        <taxon>Bacillaceae</taxon>
        <taxon>Edaphobacillus</taxon>
    </lineage>
</organism>
<dbReference type="InterPro" id="IPR010994">
    <property type="entry name" value="RuvA_2-like"/>
</dbReference>
<feature type="region of interest" description="Disordered" evidence="1">
    <location>
        <begin position="712"/>
        <end position="739"/>
    </location>
</feature>
<feature type="compositionally biased region" description="Basic and acidic residues" evidence="1">
    <location>
        <begin position="811"/>
        <end position="824"/>
    </location>
</feature>
<evidence type="ECO:0000259" key="2">
    <source>
        <dbReference type="PROSITE" id="PS50126"/>
    </source>
</evidence>
<dbReference type="Gene3D" id="1.10.10.650">
    <property type="entry name" value="RuvA domain 2-like"/>
    <property type="match status" value="1"/>
</dbReference>
<dbReference type="GO" id="GO:0006139">
    <property type="term" value="P:nucleobase-containing compound metabolic process"/>
    <property type="evidence" value="ECO:0007669"/>
    <property type="project" value="InterPro"/>
</dbReference>
<proteinExistence type="predicted"/>
<dbReference type="FunFam" id="2.40.50.140:FF:000051">
    <property type="entry name" value="RNA-binding transcriptional accessory protein"/>
    <property type="match status" value="1"/>
</dbReference>